<dbReference type="GO" id="GO:0051087">
    <property type="term" value="F:protein-folding chaperone binding"/>
    <property type="evidence" value="ECO:0007669"/>
    <property type="project" value="InterPro"/>
</dbReference>
<dbReference type="STRING" id="452471.Aasi_0346"/>
<feature type="region of interest" description="Disordered" evidence="1">
    <location>
        <begin position="109"/>
        <end position="150"/>
    </location>
</feature>
<evidence type="ECO:0000256" key="1">
    <source>
        <dbReference type="SAM" id="MobiDB-lite"/>
    </source>
</evidence>
<evidence type="ECO:0000313" key="5">
    <source>
        <dbReference type="Proteomes" id="UP000001227"/>
    </source>
</evidence>
<reference evidence="4 5" key="1">
    <citation type="journal article" date="2010" name="J. Bacteriol.">
        <title>The genome of the amoeba symbiont 'Candidatus Amoebophilus asiaticus' reveals common mechanisms for host cell interaction among amoeba-associated bacteria.</title>
        <authorList>
            <person name="Schmitz-Esser S."/>
            <person name="Tischler P."/>
            <person name="Arnold R."/>
            <person name="Montanaro J."/>
            <person name="Wagner M."/>
            <person name="Rattei T."/>
            <person name="Horn M."/>
        </authorList>
    </citation>
    <scope>NUCLEOTIDE SEQUENCE [LARGE SCALE GENOMIC DNA]</scope>
    <source>
        <strain evidence="4 5">5a2</strain>
    </source>
</reference>
<feature type="chain" id="PRO_5002786255" description="BAG domain-containing protein" evidence="2">
    <location>
        <begin position="26"/>
        <end position="627"/>
    </location>
</feature>
<dbReference type="AlphaFoldDB" id="B3ERC1"/>
<dbReference type="InterPro" id="IPR003103">
    <property type="entry name" value="BAG_domain"/>
</dbReference>
<dbReference type="OrthoDB" id="9799970at2"/>
<dbReference type="HOGENOM" id="CLU_435929_0_0_10"/>
<dbReference type="SUPFAM" id="SSF63491">
    <property type="entry name" value="BAG domain"/>
    <property type="match status" value="1"/>
</dbReference>
<organism evidence="4 5">
    <name type="scientific">Amoebophilus asiaticus (strain 5a2)</name>
    <dbReference type="NCBI Taxonomy" id="452471"/>
    <lineage>
        <taxon>Bacteria</taxon>
        <taxon>Pseudomonadati</taxon>
        <taxon>Bacteroidota</taxon>
        <taxon>Cytophagia</taxon>
        <taxon>Cytophagales</taxon>
        <taxon>Amoebophilaceae</taxon>
        <taxon>Candidatus Amoebophilus</taxon>
    </lineage>
</organism>
<feature type="compositionally biased region" description="Low complexity" evidence="1">
    <location>
        <begin position="129"/>
        <end position="142"/>
    </location>
</feature>
<dbReference type="KEGG" id="aas:Aasi_0346"/>
<evidence type="ECO:0000256" key="2">
    <source>
        <dbReference type="SAM" id="SignalP"/>
    </source>
</evidence>
<dbReference type="RefSeq" id="WP_012472534.1">
    <property type="nucleotide sequence ID" value="NC_010830.1"/>
</dbReference>
<feature type="signal peptide" evidence="2">
    <location>
        <begin position="1"/>
        <end position="25"/>
    </location>
</feature>
<accession>B3ERC1</accession>
<evidence type="ECO:0000259" key="3">
    <source>
        <dbReference type="Pfam" id="PF02179"/>
    </source>
</evidence>
<dbReference type="EMBL" id="CP001102">
    <property type="protein sequence ID" value="ACE05773.1"/>
    <property type="molecule type" value="Genomic_DNA"/>
</dbReference>
<feature type="domain" description="BAG" evidence="3">
    <location>
        <begin position="478"/>
        <end position="555"/>
    </location>
</feature>
<evidence type="ECO:0000313" key="4">
    <source>
        <dbReference type="EMBL" id="ACE05773.1"/>
    </source>
</evidence>
<keyword evidence="2" id="KW-0732">Signal</keyword>
<dbReference type="Pfam" id="PF02179">
    <property type="entry name" value="BAG"/>
    <property type="match status" value="1"/>
</dbReference>
<keyword evidence="5" id="KW-1185">Reference proteome</keyword>
<dbReference type="Gene3D" id="1.20.58.120">
    <property type="entry name" value="BAG domain"/>
    <property type="match status" value="1"/>
</dbReference>
<proteinExistence type="predicted"/>
<gene>
    <name evidence="4" type="ordered locus">Aasi_0346</name>
</gene>
<name>B3ERC1_AMOA5</name>
<sequence length="627" mass="69799">MYNTNKRIIAVILLCSQLLTTTSCSGNFGVPTQQEVTQEHKQVEKKHRKREDLSVSLPTELSLYTTEGEAKKSALVDESVTKQLQLVESNLDYSKALAPTIADNLSSVSLKEEQPSVVSRPKPIVTPIKSSRPSSDSGKPSGYTTSTDASKTLQAAMKEKKTIRKELMVPPASGIAISEQVTESQSPLMLIAKGGHQVYVDHASGEKAIVVANVPTKSDKYHRLQLPLVYQSANIDLLSLSKQPVSYQQNRVRICFPSVDTKGIGYVSVEDYGLKGGGRLSIDADEIIQAITRGYGTLGREPETMADWRSFLITFAQGLSSINLELTSVNNPSSFDPGNMRNIFLHMARSITGRNVQLENYGEAWSSIVGQARNKLRQHQRLNIDPSAYPRDSYTIVLRPNASRMRPFIGEMDRIYSTSNASESVRLNFDNILGAVDVEINLEATFRFFEDIQIERQENERRDQVRRIVDRVVGEVESIESDFINIKSHLQGLNLTDPSSSEDVKKIINTLKQQHEVLMRKLTVLDDLAGADEETRVKRKSLVGKVSSMLDEIDRFLRELHEALEKQQRQKNGGTWDSVTDGRISELYSDVQGPATNFINQTESEINNPAACGGVIYSLLFPSLAFV</sequence>
<protein>
    <recommendedName>
        <fullName evidence="3">BAG domain-containing protein</fullName>
    </recommendedName>
</protein>
<dbReference type="PROSITE" id="PS51257">
    <property type="entry name" value="PROKAR_LIPOPROTEIN"/>
    <property type="match status" value="1"/>
</dbReference>
<dbReference type="InterPro" id="IPR036533">
    <property type="entry name" value="BAG_dom_sf"/>
</dbReference>
<dbReference type="Proteomes" id="UP000001227">
    <property type="component" value="Chromosome"/>
</dbReference>